<evidence type="ECO:0000256" key="1">
    <source>
        <dbReference type="SAM" id="MobiDB-lite"/>
    </source>
</evidence>
<protein>
    <submittedName>
        <fullName evidence="2">Uncharacterized protein</fullName>
    </submittedName>
</protein>
<proteinExistence type="predicted"/>
<gene>
    <name evidence="2" type="ORF">CB5_LOCUS14917</name>
</gene>
<evidence type="ECO:0000313" key="2">
    <source>
        <dbReference type="EMBL" id="CAD1831706.1"/>
    </source>
</evidence>
<organism evidence="2">
    <name type="scientific">Ananas comosus var. bracteatus</name>
    <name type="common">red pineapple</name>
    <dbReference type="NCBI Taxonomy" id="296719"/>
    <lineage>
        <taxon>Eukaryota</taxon>
        <taxon>Viridiplantae</taxon>
        <taxon>Streptophyta</taxon>
        <taxon>Embryophyta</taxon>
        <taxon>Tracheophyta</taxon>
        <taxon>Spermatophyta</taxon>
        <taxon>Magnoliopsida</taxon>
        <taxon>Liliopsida</taxon>
        <taxon>Poales</taxon>
        <taxon>Bromeliaceae</taxon>
        <taxon>Bromelioideae</taxon>
        <taxon>Ananas</taxon>
    </lineage>
</organism>
<feature type="region of interest" description="Disordered" evidence="1">
    <location>
        <begin position="1"/>
        <end position="31"/>
    </location>
</feature>
<reference evidence="2" key="1">
    <citation type="submission" date="2020-07" db="EMBL/GenBank/DDBJ databases">
        <authorList>
            <person name="Lin J."/>
        </authorList>
    </citation>
    <scope>NUCLEOTIDE SEQUENCE</scope>
</reference>
<feature type="compositionally biased region" description="Acidic residues" evidence="1">
    <location>
        <begin position="1"/>
        <end position="25"/>
    </location>
</feature>
<sequence>MEEGTPDSDSDYNESSFEEEEETEEQTCKGNGKASETLRKKKVFDVCFEFFQIFWGVVDSIPTYGSHPENRDLKLSAKVSKEKDLGCSRVGFCRVVYRYNIDVLCSFAYVCEGRFLQAGTPELAFATAVRSCGIEKPTGPRRIDSFQCWMTGYQRQLGGTSRTTLVAFHPGRGSGSRERNRLELASEGFVDRHMAGLGTRRAGHRRVPGRDSWSLEGFGSCC</sequence>
<dbReference type="AlphaFoldDB" id="A0A6V7PMC8"/>
<accession>A0A6V7PMC8</accession>
<name>A0A6V7PMC8_ANACO</name>
<dbReference type="EMBL" id="LR862149">
    <property type="protein sequence ID" value="CAD1831706.1"/>
    <property type="molecule type" value="Genomic_DNA"/>
</dbReference>